<dbReference type="RefSeq" id="XP_005773815.1">
    <property type="nucleotide sequence ID" value="XM_005773758.1"/>
</dbReference>
<evidence type="ECO:0008006" key="3">
    <source>
        <dbReference type="Google" id="ProtNLM"/>
    </source>
</evidence>
<dbReference type="Proteomes" id="UP000013827">
    <property type="component" value="Unassembled WGS sequence"/>
</dbReference>
<sequence length="222" mass="22923">MGAEESKPAAPPGEVSERINSVELSELRVAFSTLAPDGVLTAEALTSALPPVLPWEELHRVLLEAVAARGHPGGGLGFDAFVLGLALTVRSRQSARQRMGLLRSLYAGGDRDGPLGADRLTALLSGAMRASGGGEGDDTALGAAVADAAELPAAEWDRWAADQLPALGTAFETSVIEALCAVGRAFVDSAWKPTDKYFGGAGCALLQLAPAFHVHRPTGSLE</sequence>
<dbReference type="HOGENOM" id="CLU_1247365_0_0_1"/>
<evidence type="ECO:0000313" key="1">
    <source>
        <dbReference type="EnsemblProtists" id="EOD21386"/>
    </source>
</evidence>
<reference evidence="2" key="1">
    <citation type="journal article" date="2013" name="Nature">
        <title>Pan genome of the phytoplankton Emiliania underpins its global distribution.</title>
        <authorList>
            <person name="Read B.A."/>
            <person name="Kegel J."/>
            <person name="Klute M.J."/>
            <person name="Kuo A."/>
            <person name="Lefebvre S.C."/>
            <person name="Maumus F."/>
            <person name="Mayer C."/>
            <person name="Miller J."/>
            <person name="Monier A."/>
            <person name="Salamov A."/>
            <person name="Young J."/>
            <person name="Aguilar M."/>
            <person name="Claverie J.M."/>
            <person name="Frickenhaus S."/>
            <person name="Gonzalez K."/>
            <person name="Herman E.K."/>
            <person name="Lin Y.C."/>
            <person name="Napier J."/>
            <person name="Ogata H."/>
            <person name="Sarno A.F."/>
            <person name="Shmutz J."/>
            <person name="Schroeder D."/>
            <person name="de Vargas C."/>
            <person name="Verret F."/>
            <person name="von Dassow P."/>
            <person name="Valentin K."/>
            <person name="Van de Peer Y."/>
            <person name="Wheeler G."/>
            <person name="Dacks J.B."/>
            <person name="Delwiche C.F."/>
            <person name="Dyhrman S.T."/>
            <person name="Glockner G."/>
            <person name="John U."/>
            <person name="Richards T."/>
            <person name="Worden A.Z."/>
            <person name="Zhang X."/>
            <person name="Grigoriev I.V."/>
            <person name="Allen A.E."/>
            <person name="Bidle K."/>
            <person name="Borodovsky M."/>
            <person name="Bowler C."/>
            <person name="Brownlee C."/>
            <person name="Cock J.M."/>
            <person name="Elias M."/>
            <person name="Gladyshev V.N."/>
            <person name="Groth M."/>
            <person name="Guda C."/>
            <person name="Hadaegh A."/>
            <person name="Iglesias-Rodriguez M.D."/>
            <person name="Jenkins J."/>
            <person name="Jones B.M."/>
            <person name="Lawson T."/>
            <person name="Leese F."/>
            <person name="Lindquist E."/>
            <person name="Lobanov A."/>
            <person name="Lomsadze A."/>
            <person name="Malik S.B."/>
            <person name="Marsh M.E."/>
            <person name="Mackinder L."/>
            <person name="Mock T."/>
            <person name="Mueller-Roeber B."/>
            <person name="Pagarete A."/>
            <person name="Parker M."/>
            <person name="Probert I."/>
            <person name="Quesneville H."/>
            <person name="Raines C."/>
            <person name="Rensing S.A."/>
            <person name="Riano-Pachon D.M."/>
            <person name="Richier S."/>
            <person name="Rokitta S."/>
            <person name="Shiraiwa Y."/>
            <person name="Soanes D.M."/>
            <person name="van der Giezen M."/>
            <person name="Wahlund T.M."/>
            <person name="Williams B."/>
            <person name="Wilson W."/>
            <person name="Wolfe G."/>
            <person name="Wurch L.L."/>
        </authorList>
    </citation>
    <scope>NUCLEOTIDE SEQUENCE</scope>
</reference>
<proteinExistence type="predicted"/>
<keyword evidence="2" id="KW-1185">Reference proteome</keyword>
<protein>
    <recommendedName>
        <fullName evidence="3">EF-hand domain-containing protein</fullName>
    </recommendedName>
</protein>
<name>A0A0D3JD01_EMIH1</name>
<dbReference type="KEGG" id="ehx:EMIHUDRAFT_117223"/>
<reference evidence="1" key="2">
    <citation type="submission" date="2024-10" db="UniProtKB">
        <authorList>
            <consortium name="EnsemblProtists"/>
        </authorList>
    </citation>
    <scope>IDENTIFICATION</scope>
</reference>
<evidence type="ECO:0000313" key="2">
    <source>
        <dbReference type="Proteomes" id="UP000013827"/>
    </source>
</evidence>
<accession>A0A0D3JD01</accession>
<dbReference type="GeneID" id="17266931"/>
<dbReference type="AlphaFoldDB" id="A0A0D3JD01"/>
<dbReference type="EnsemblProtists" id="EOD21386">
    <property type="protein sequence ID" value="EOD21386"/>
    <property type="gene ID" value="EMIHUDRAFT_117223"/>
</dbReference>
<dbReference type="PaxDb" id="2903-EOD21386"/>
<organism evidence="1 2">
    <name type="scientific">Emiliania huxleyi (strain CCMP1516)</name>
    <dbReference type="NCBI Taxonomy" id="280463"/>
    <lineage>
        <taxon>Eukaryota</taxon>
        <taxon>Haptista</taxon>
        <taxon>Haptophyta</taxon>
        <taxon>Prymnesiophyceae</taxon>
        <taxon>Isochrysidales</taxon>
        <taxon>Noelaerhabdaceae</taxon>
        <taxon>Emiliania</taxon>
    </lineage>
</organism>